<protein>
    <recommendedName>
        <fullName evidence="3">Amelogenin</fullName>
    </recommendedName>
</protein>
<feature type="non-terminal residue" evidence="1">
    <location>
        <position position="226"/>
    </location>
</feature>
<organism evidence="1 2">
    <name type="scientific">Cirrhinus mrigala</name>
    <name type="common">Mrigala</name>
    <dbReference type="NCBI Taxonomy" id="683832"/>
    <lineage>
        <taxon>Eukaryota</taxon>
        <taxon>Metazoa</taxon>
        <taxon>Chordata</taxon>
        <taxon>Craniata</taxon>
        <taxon>Vertebrata</taxon>
        <taxon>Euteleostomi</taxon>
        <taxon>Actinopterygii</taxon>
        <taxon>Neopterygii</taxon>
        <taxon>Teleostei</taxon>
        <taxon>Ostariophysi</taxon>
        <taxon>Cypriniformes</taxon>
        <taxon>Cyprinidae</taxon>
        <taxon>Labeoninae</taxon>
        <taxon>Labeonini</taxon>
        <taxon>Cirrhinus</taxon>
    </lineage>
</organism>
<sequence>DEENILIVTLDGKQFTLSCPFPHHLSRFLPYLHSHPFHQPLQPNQEQVPFIPHVPAFPALPETTQQPATAEPAVIPHLPYEQPGVPQFQPDKHLHTSHHGADPIQQTPSIYQHQKPPAHIYPMYPHPAPPVDTPKPSVQQHLSLSVDQIPQTHEEAVPQYIMPWTLFLQPTHKPLTPSVIQVTPFPQLPNFRPTPPAQPPKMSPSLNCTRDKIMATLPSARADSVK</sequence>
<dbReference type="Proteomes" id="UP001529510">
    <property type="component" value="Unassembled WGS sequence"/>
</dbReference>
<dbReference type="AlphaFoldDB" id="A0ABD0RXG2"/>
<evidence type="ECO:0000313" key="1">
    <source>
        <dbReference type="EMBL" id="KAL0203235.1"/>
    </source>
</evidence>
<accession>A0ABD0RXG2</accession>
<evidence type="ECO:0000313" key="2">
    <source>
        <dbReference type="Proteomes" id="UP001529510"/>
    </source>
</evidence>
<dbReference type="EMBL" id="JAMKFB020000001">
    <property type="protein sequence ID" value="KAL0203235.1"/>
    <property type="molecule type" value="Genomic_DNA"/>
</dbReference>
<keyword evidence="2" id="KW-1185">Reference proteome</keyword>
<feature type="non-terminal residue" evidence="1">
    <location>
        <position position="1"/>
    </location>
</feature>
<comment type="caution">
    <text evidence="1">The sequence shown here is derived from an EMBL/GenBank/DDBJ whole genome shotgun (WGS) entry which is preliminary data.</text>
</comment>
<proteinExistence type="predicted"/>
<name>A0ABD0RXG2_CIRMR</name>
<reference evidence="1 2" key="1">
    <citation type="submission" date="2024-05" db="EMBL/GenBank/DDBJ databases">
        <title>Genome sequencing and assembly of Indian major carp, Cirrhinus mrigala (Hamilton, 1822).</title>
        <authorList>
            <person name="Mohindra V."/>
            <person name="Chowdhury L.M."/>
            <person name="Lal K."/>
            <person name="Jena J.K."/>
        </authorList>
    </citation>
    <scope>NUCLEOTIDE SEQUENCE [LARGE SCALE GENOMIC DNA]</scope>
    <source>
        <strain evidence="1">CM1030</strain>
        <tissue evidence="1">Blood</tissue>
    </source>
</reference>
<evidence type="ECO:0008006" key="3">
    <source>
        <dbReference type="Google" id="ProtNLM"/>
    </source>
</evidence>
<gene>
    <name evidence="1" type="ORF">M9458_001253</name>
</gene>